<dbReference type="SFLD" id="SFLDS00003">
    <property type="entry name" value="Haloacid_Dehalogenase"/>
    <property type="match status" value="1"/>
</dbReference>
<comment type="similarity">
    <text evidence="3">Belongs to the HAD-like hydrolase superfamily. SerB family.</text>
</comment>
<feature type="active site" description="Proton donor" evidence="14">
    <location>
        <position position="21"/>
    </location>
</feature>
<dbReference type="NCBIfam" id="TIGR01488">
    <property type="entry name" value="HAD-SF-IB"/>
    <property type="match status" value="1"/>
</dbReference>
<dbReference type="GO" id="GO:0005737">
    <property type="term" value="C:cytoplasm"/>
    <property type="evidence" value="ECO:0007669"/>
    <property type="project" value="TreeGrafter"/>
</dbReference>
<evidence type="ECO:0000256" key="1">
    <source>
        <dbReference type="ARBA" id="ARBA00001946"/>
    </source>
</evidence>
<dbReference type="SFLD" id="SFLDG01136">
    <property type="entry name" value="C1.6:_Phosphoserine_Phosphatas"/>
    <property type="match status" value="1"/>
</dbReference>
<accession>A0A432ZC90</accession>
<evidence type="ECO:0000256" key="13">
    <source>
        <dbReference type="ARBA" id="ARBA00048523"/>
    </source>
</evidence>
<dbReference type="EC" id="3.1.3.3" evidence="4"/>
<evidence type="ECO:0000256" key="11">
    <source>
        <dbReference type="ARBA" id="ARBA00031693"/>
    </source>
</evidence>
<comment type="caution">
    <text evidence="15">The sequence shown here is derived from an EMBL/GenBank/DDBJ whole genome shotgun (WGS) entry which is preliminary data.</text>
</comment>
<reference evidence="15 16" key="1">
    <citation type="journal article" date="2011" name="Front. Microbiol.">
        <title>Genomic signatures of strain selection and enhancement in Bacillus atrophaeus var. globigii, a historical biowarfare simulant.</title>
        <authorList>
            <person name="Gibbons H.S."/>
            <person name="Broomall S.M."/>
            <person name="McNew L.A."/>
            <person name="Daligault H."/>
            <person name="Chapman C."/>
            <person name="Bruce D."/>
            <person name="Karavis M."/>
            <person name="Krepps M."/>
            <person name="McGregor P.A."/>
            <person name="Hong C."/>
            <person name="Park K.H."/>
            <person name="Akmal A."/>
            <person name="Feldman A."/>
            <person name="Lin J.S."/>
            <person name="Chang W.E."/>
            <person name="Higgs B.W."/>
            <person name="Demirev P."/>
            <person name="Lindquist J."/>
            <person name="Liem A."/>
            <person name="Fochler E."/>
            <person name="Read T.D."/>
            <person name="Tapia R."/>
            <person name="Johnson S."/>
            <person name="Bishop-Lilly K.A."/>
            <person name="Detter C."/>
            <person name="Han C."/>
            <person name="Sozhamannan S."/>
            <person name="Rosenzweig C.N."/>
            <person name="Skowronski E.W."/>
        </authorList>
    </citation>
    <scope>NUCLEOTIDE SEQUENCE [LARGE SCALE GENOMIC DNA]</scope>
    <source>
        <strain evidence="15 16">PIT1</strain>
    </source>
</reference>
<keyword evidence="7" id="KW-0479">Metal-binding</keyword>
<comment type="pathway">
    <text evidence="2">Amino-acid biosynthesis; L-serine biosynthesis; L-serine from 3-phospho-D-glycerate: step 3/3.</text>
</comment>
<dbReference type="InterPro" id="IPR004469">
    <property type="entry name" value="PSP"/>
</dbReference>
<dbReference type="SFLD" id="SFLDF00029">
    <property type="entry name" value="phosphoserine_phosphatase"/>
    <property type="match status" value="1"/>
</dbReference>
<keyword evidence="10" id="KW-0718">Serine biosynthesis</keyword>
<dbReference type="GO" id="GO:0036424">
    <property type="term" value="F:L-phosphoserine phosphatase activity"/>
    <property type="evidence" value="ECO:0007669"/>
    <property type="project" value="InterPro"/>
</dbReference>
<proteinExistence type="inferred from homology"/>
<evidence type="ECO:0000256" key="10">
    <source>
        <dbReference type="ARBA" id="ARBA00023299"/>
    </source>
</evidence>
<evidence type="ECO:0000256" key="4">
    <source>
        <dbReference type="ARBA" id="ARBA00012640"/>
    </source>
</evidence>
<evidence type="ECO:0000313" key="15">
    <source>
        <dbReference type="EMBL" id="RUO75544.1"/>
    </source>
</evidence>
<dbReference type="RefSeq" id="WP_126828760.1">
    <property type="nucleotide sequence ID" value="NZ_PIQG01000006.1"/>
</dbReference>
<dbReference type="PANTHER" id="PTHR43344">
    <property type="entry name" value="PHOSPHOSERINE PHOSPHATASE"/>
    <property type="match status" value="1"/>
</dbReference>
<dbReference type="GO" id="GO:0000287">
    <property type="term" value="F:magnesium ion binding"/>
    <property type="evidence" value="ECO:0007669"/>
    <property type="project" value="TreeGrafter"/>
</dbReference>
<comment type="catalytic activity">
    <reaction evidence="13">
        <text>O-phospho-D-serine + H2O = D-serine + phosphate</text>
        <dbReference type="Rhea" id="RHEA:24873"/>
        <dbReference type="ChEBI" id="CHEBI:15377"/>
        <dbReference type="ChEBI" id="CHEBI:35247"/>
        <dbReference type="ChEBI" id="CHEBI:43474"/>
        <dbReference type="ChEBI" id="CHEBI:58680"/>
        <dbReference type="EC" id="3.1.3.3"/>
    </reaction>
</comment>
<evidence type="ECO:0000256" key="6">
    <source>
        <dbReference type="ARBA" id="ARBA00022605"/>
    </source>
</evidence>
<dbReference type="CDD" id="cd07500">
    <property type="entry name" value="HAD_PSP"/>
    <property type="match status" value="1"/>
</dbReference>
<evidence type="ECO:0000256" key="9">
    <source>
        <dbReference type="ARBA" id="ARBA00022842"/>
    </source>
</evidence>
<dbReference type="GO" id="GO:0006564">
    <property type="term" value="P:L-serine biosynthetic process"/>
    <property type="evidence" value="ECO:0007669"/>
    <property type="project" value="UniProtKB-KW"/>
</dbReference>
<dbReference type="SUPFAM" id="SSF56784">
    <property type="entry name" value="HAD-like"/>
    <property type="match status" value="1"/>
</dbReference>
<evidence type="ECO:0000256" key="8">
    <source>
        <dbReference type="ARBA" id="ARBA00022801"/>
    </source>
</evidence>
<comment type="cofactor">
    <cofactor evidence="1">
        <name>Mg(2+)</name>
        <dbReference type="ChEBI" id="CHEBI:18420"/>
    </cofactor>
</comment>
<keyword evidence="8" id="KW-0378">Hydrolase</keyword>
<evidence type="ECO:0000313" key="16">
    <source>
        <dbReference type="Proteomes" id="UP000288279"/>
    </source>
</evidence>
<evidence type="ECO:0000256" key="14">
    <source>
        <dbReference type="PIRSR" id="PIRSR604469-1"/>
    </source>
</evidence>
<evidence type="ECO:0000256" key="7">
    <source>
        <dbReference type="ARBA" id="ARBA00022723"/>
    </source>
</evidence>
<name>A0A432ZC90_9GAMM</name>
<dbReference type="SFLD" id="SFLDG01137">
    <property type="entry name" value="C1.6.1:_Phosphoserine_Phosphat"/>
    <property type="match status" value="1"/>
</dbReference>
<evidence type="ECO:0000256" key="5">
    <source>
        <dbReference type="ARBA" id="ARBA00015196"/>
    </source>
</evidence>
<dbReference type="AlphaFoldDB" id="A0A432ZC90"/>
<dbReference type="InterPro" id="IPR036412">
    <property type="entry name" value="HAD-like_sf"/>
</dbReference>
<dbReference type="Pfam" id="PF12710">
    <property type="entry name" value="HAD"/>
    <property type="match status" value="1"/>
</dbReference>
<dbReference type="InterPro" id="IPR023214">
    <property type="entry name" value="HAD_sf"/>
</dbReference>
<keyword evidence="6" id="KW-0028">Amino-acid biosynthesis</keyword>
<dbReference type="UniPathway" id="UPA00135">
    <property type="reaction ID" value="UER00198"/>
</dbReference>
<gene>
    <name evidence="15" type="primary">serB</name>
    <name evidence="15" type="ORF">CWI83_10460</name>
</gene>
<evidence type="ECO:0000256" key="3">
    <source>
        <dbReference type="ARBA" id="ARBA00009184"/>
    </source>
</evidence>
<dbReference type="EMBL" id="PIQG01000006">
    <property type="protein sequence ID" value="RUO75544.1"/>
    <property type="molecule type" value="Genomic_DNA"/>
</dbReference>
<dbReference type="NCBIfam" id="TIGR00338">
    <property type="entry name" value="serB"/>
    <property type="match status" value="1"/>
</dbReference>
<dbReference type="OrthoDB" id="9792539at2"/>
<evidence type="ECO:0000256" key="2">
    <source>
        <dbReference type="ARBA" id="ARBA00005135"/>
    </source>
</evidence>
<comment type="catalytic activity">
    <reaction evidence="12">
        <text>O-phospho-L-serine + H2O = L-serine + phosphate</text>
        <dbReference type="Rhea" id="RHEA:21208"/>
        <dbReference type="ChEBI" id="CHEBI:15377"/>
        <dbReference type="ChEBI" id="CHEBI:33384"/>
        <dbReference type="ChEBI" id="CHEBI:43474"/>
        <dbReference type="ChEBI" id="CHEBI:57524"/>
        <dbReference type="EC" id="3.1.3.3"/>
    </reaction>
</comment>
<sequence length="225" mass="24573">MSAKHRKVNFNQPGLAVFDMDSTLIGIECIDEIAELVGRKAEVSAITEAAMRGELDFAASLKQRVAALAGIEERQFNQLFDPIPFTPGAAQLCAWLRARNWRLVIASGGFTWFAQQVADVLKIDHIVANQLEWQGGRLTGNVIEPIVDASAKAQTLTKFCREYGISPNNTIAVGDGANDLEMMAAAHLSVAFCAKPKVQEAATICLNEPDLSLLIEQFERMECHG</sequence>
<protein>
    <recommendedName>
        <fullName evidence="5">Phosphoserine phosphatase</fullName>
        <ecNumber evidence="4">3.1.3.3</ecNumber>
    </recommendedName>
    <alternativeName>
        <fullName evidence="11">O-phosphoserine phosphohydrolase</fullName>
    </alternativeName>
</protein>
<keyword evidence="16" id="KW-1185">Reference proteome</keyword>
<dbReference type="Gene3D" id="3.40.50.1000">
    <property type="entry name" value="HAD superfamily/HAD-like"/>
    <property type="match status" value="1"/>
</dbReference>
<keyword evidence="9" id="KW-0460">Magnesium</keyword>
<feature type="active site" description="Nucleophile" evidence="14">
    <location>
        <position position="19"/>
    </location>
</feature>
<organism evidence="15 16">
    <name type="scientific">Pseudidiomarina taiwanensis</name>
    <dbReference type="NCBI Taxonomy" id="337250"/>
    <lineage>
        <taxon>Bacteria</taxon>
        <taxon>Pseudomonadati</taxon>
        <taxon>Pseudomonadota</taxon>
        <taxon>Gammaproteobacteria</taxon>
        <taxon>Alteromonadales</taxon>
        <taxon>Idiomarinaceae</taxon>
        <taxon>Pseudidiomarina</taxon>
    </lineage>
</organism>
<dbReference type="Proteomes" id="UP000288279">
    <property type="component" value="Unassembled WGS sequence"/>
</dbReference>
<dbReference type="PANTHER" id="PTHR43344:SF2">
    <property type="entry name" value="PHOSPHOSERINE PHOSPHATASE"/>
    <property type="match status" value="1"/>
</dbReference>
<dbReference type="InterPro" id="IPR050582">
    <property type="entry name" value="HAD-like_SerB"/>
</dbReference>
<evidence type="ECO:0000256" key="12">
    <source>
        <dbReference type="ARBA" id="ARBA00048138"/>
    </source>
</evidence>